<dbReference type="CDD" id="cd02440">
    <property type="entry name" value="AdoMet_MTases"/>
    <property type="match status" value="1"/>
</dbReference>
<feature type="domain" description="Methyltransferase type 11" evidence="1">
    <location>
        <begin position="86"/>
        <end position="129"/>
    </location>
</feature>
<comment type="caution">
    <text evidence="2">The sequence shown here is derived from an EMBL/GenBank/DDBJ whole genome shotgun (WGS) entry which is preliminary data.</text>
</comment>
<dbReference type="EMBL" id="JBHSJF010000006">
    <property type="protein sequence ID" value="MFC5068597.1"/>
    <property type="molecule type" value="Genomic_DNA"/>
</dbReference>
<dbReference type="Proteomes" id="UP001595796">
    <property type="component" value="Unassembled WGS sequence"/>
</dbReference>
<evidence type="ECO:0000259" key="1">
    <source>
        <dbReference type="Pfam" id="PF08241"/>
    </source>
</evidence>
<dbReference type="SUPFAM" id="SSF53335">
    <property type="entry name" value="S-adenosyl-L-methionine-dependent methyltransferases"/>
    <property type="match status" value="1"/>
</dbReference>
<gene>
    <name evidence="2" type="ORF">ACFPFW_11305</name>
</gene>
<keyword evidence="2" id="KW-0489">Methyltransferase</keyword>
<dbReference type="InterPro" id="IPR013216">
    <property type="entry name" value="Methyltransf_11"/>
</dbReference>
<dbReference type="InterPro" id="IPR029063">
    <property type="entry name" value="SAM-dependent_MTases_sf"/>
</dbReference>
<dbReference type="RefSeq" id="WP_114957915.1">
    <property type="nucleotide sequence ID" value="NZ_JBHSJF010000006.1"/>
</dbReference>
<keyword evidence="3" id="KW-1185">Reference proteome</keyword>
<keyword evidence="2" id="KW-0808">Transferase</keyword>
<dbReference type="Gene3D" id="3.40.50.150">
    <property type="entry name" value="Vaccinia Virus protein VP39"/>
    <property type="match status" value="1"/>
</dbReference>
<name>A0ABV9Z397_9HYPH</name>
<reference evidence="3" key="1">
    <citation type="journal article" date="2019" name="Int. J. Syst. Evol. Microbiol.">
        <title>The Global Catalogue of Microorganisms (GCM) 10K type strain sequencing project: providing services to taxonomists for standard genome sequencing and annotation.</title>
        <authorList>
            <consortium name="The Broad Institute Genomics Platform"/>
            <consortium name="The Broad Institute Genome Sequencing Center for Infectious Disease"/>
            <person name="Wu L."/>
            <person name="Ma J."/>
        </authorList>
    </citation>
    <scope>NUCLEOTIDE SEQUENCE [LARGE SCALE GENOMIC DNA]</scope>
    <source>
        <strain evidence="3">CGMCC 1.16444</strain>
    </source>
</reference>
<dbReference type="Pfam" id="PF08241">
    <property type="entry name" value="Methyltransf_11"/>
    <property type="match status" value="1"/>
</dbReference>
<evidence type="ECO:0000313" key="2">
    <source>
        <dbReference type="EMBL" id="MFC5068597.1"/>
    </source>
</evidence>
<sequence>MSLDVVDLRTFYHGRLGQMARRVLRAKLRARFADVAGLRVLGFGFAAPFLGPFRDDAERVMTFMPAEQGVMPWESGRGTASALVEEDIWPLPDAAIDRVILVHALESADDPREVLRECSRCLAPGGKLLAVVANRRGPWARIESTPFGHGRPYSRAQLSALLRESQFAPVTWSEALMFPPIDKGIVLRSAIALERLGGQFWSPFSGVHIVEAVKSVYTPVRAKRKAAKESRVRVRSPVLVPGVGIPVRRDEA</sequence>
<dbReference type="GO" id="GO:0032259">
    <property type="term" value="P:methylation"/>
    <property type="evidence" value="ECO:0007669"/>
    <property type="project" value="UniProtKB-KW"/>
</dbReference>
<evidence type="ECO:0000313" key="3">
    <source>
        <dbReference type="Proteomes" id="UP001595796"/>
    </source>
</evidence>
<accession>A0ABV9Z397</accession>
<protein>
    <submittedName>
        <fullName evidence="2">Methyltransferase domain-containing protein</fullName>
    </submittedName>
</protein>
<organism evidence="2 3">
    <name type="scientific">Flaviflagellibacter deserti</name>
    <dbReference type="NCBI Taxonomy" id="2267266"/>
    <lineage>
        <taxon>Bacteria</taxon>
        <taxon>Pseudomonadati</taxon>
        <taxon>Pseudomonadota</taxon>
        <taxon>Alphaproteobacteria</taxon>
        <taxon>Hyphomicrobiales</taxon>
        <taxon>Flaviflagellibacter</taxon>
    </lineage>
</organism>
<proteinExistence type="predicted"/>
<dbReference type="GO" id="GO:0008168">
    <property type="term" value="F:methyltransferase activity"/>
    <property type="evidence" value="ECO:0007669"/>
    <property type="project" value="UniProtKB-KW"/>
</dbReference>